<dbReference type="InterPro" id="IPR024033">
    <property type="entry name" value="OXTCase_su_AllG_h-dom"/>
</dbReference>
<reference evidence="1" key="1">
    <citation type="submission" date="2020-05" db="EMBL/GenBank/DDBJ databases">
        <authorList>
            <person name="Chiriac C."/>
            <person name="Salcher M."/>
            <person name="Ghai R."/>
            <person name="Kavagutti S V."/>
        </authorList>
    </citation>
    <scope>NUCLEOTIDE SEQUENCE</scope>
</reference>
<dbReference type="Pfam" id="PF06545">
    <property type="entry name" value="AllG"/>
    <property type="match status" value="1"/>
</dbReference>
<sequence length="477" mass="49510">MSVAQRELPTEANIINLGLPLFAEAVREQGATVTHVDWGVPSGSEPEVVAALTRSYGVRSVAFDVANAEVIARLDKASPMLTGVAPAGEVIPRLGDRMLLHAGPPIEYGSVCDPLRRSMRAAVVAEGWALDVESAESLLASGKVLLGAANDHDTVVPMATALGPTTPVWVADNREAGTRGFAPVNQGPGEVPWFGRETPAAVARLIFLRDIAQPRLARILEGLAESKGPLDIMSMAAQGVQMGDDVHMRTQATTNLLVREMLPFIAALGDDAGSLEFADYLSKNHLFYLTIAMAAAKSLTLSAQQVPGSTVVTSMARNGTTFGVKIGASQVWHITDAPPVADALYYAGFSDRDAALDIGDSAVLELVGLGGAAAAGSPAVAAFLGGSMADAARATDEMTRVCLADSTRFKIPVQGFRGTPLAVDVRKVVETGIRPKVTTGILHHSSGGGQIGAGVATAPIEGFRAGLFALDDDGAGM</sequence>
<dbReference type="Gene3D" id="1.10.10.660">
    <property type="entry name" value="conserved protein of unknown function from Enterococcus faecalis V583"/>
    <property type="match status" value="1"/>
</dbReference>
<protein>
    <submittedName>
        <fullName evidence="1">Unannotated protein</fullName>
    </submittedName>
</protein>
<dbReference type="AlphaFoldDB" id="A0A6J7K0A2"/>
<proteinExistence type="predicted"/>
<organism evidence="1">
    <name type="scientific">freshwater metagenome</name>
    <dbReference type="NCBI Taxonomy" id="449393"/>
    <lineage>
        <taxon>unclassified sequences</taxon>
        <taxon>metagenomes</taxon>
        <taxon>ecological metagenomes</taxon>
    </lineage>
</organism>
<dbReference type="Gene3D" id="3.90.1700.10">
    <property type="entry name" value="v583 domain like"/>
    <property type="match status" value="1"/>
</dbReference>
<accession>A0A6J7K0A2</accession>
<dbReference type="InterPro" id="IPR009499">
    <property type="entry name" value="AllG-like"/>
</dbReference>
<dbReference type="EMBL" id="CAFBNE010000038">
    <property type="protein sequence ID" value="CAB4948389.1"/>
    <property type="molecule type" value="Genomic_DNA"/>
</dbReference>
<gene>
    <name evidence="1" type="ORF">UFOPK3772_01378</name>
</gene>
<evidence type="ECO:0000313" key="1">
    <source>
        <dbReference type="EMBL" id="CAB4948389.1"/>
    </source>
</evidence>
<dbReference type="Gene3D" id="3.40.50.720">
    <property type="entry name" value="NAD(P)-binding Rossmann-like Domain"/>
    <property type="match status" value="1"/>
</dbReference>
<dbReference type="Gene3D" id="3.90.1710.10">
    <property type="entry name" value="Enterococcus faecalis V583 domain"/>
    <property type="match status" value="1"/>
</dbReference>
<name>A0A6J7K0A2_9ZZZZ</name>